<dbReference type="InterPro" id="IPR053143">
    <property type="entry name" value="Arylsulfate_ST"/>
</dbReference>
<evidence type="ECO:0000313" key="4">
    <source>
        <dbReference type="Proteomes" id="UP001174694"/>
    </source>
</evidence>
<keyword evidence="1" id="KW-0812">Transmembrane</keyword>
<dbReference type="InterPro" id="IPR039535">
    <property type="entry name" value="ASST-like"/>
</dbReference>
<dbReference type="SUPFAM" id="SSF50998">
    <property type="entry name" value="Quinoprotein alcohol dehydrogenase-like"/>
    <property type="match status" value="1"/>
</dbReference>
<protein>
    <submittedName>
        <fullName evidence="3">ASST-domain-containing protein</fullName>
    </submittedName>
</protein>
<feature type="chain" id="PRO_5041345606" evidence="2">
    <location>
        <begin position="23"/>
        <end position="580"/>
    </location>
</feature>
<dbReference type="Proteomes" id="UP001174694">
    <property type="component" value="Unassembled WGS sequence"/>
</dbReference>
<dbReference type="PANTHER" id="PTHR35340:SF5">
    <property type="entry name" value="ASST-DOMAIN-CONTAINING PROTEIN"/>
    <property type="match status" value="1"/>
</dbReference>
<evidence type="ECO:0000313" key="3">
    <source>
        <dbReference type="EMBL" id="KAJ9150251.1"/>
    </source>
</evidence>
<accession>A0AA38RIA4</accession>
<sequence>MRSSCRVAALFCAIISPILVLAEAPAFINDYGYDREAHGRHPLQVFRSTDLVAPRFNILKSSPSCDDSLYTFLTPRGPSTNEPLAAAYDHEGHLVWATPWQKQQLYNLMVQEYKGEKYLTFWAGNDAVGGHGAGFYYMLDKHYNEYKKVGAANGLDGDLHDFRITEAGTALLTVYEVVQKDLGAVGKSTGPVWDCLIQEIDLETGHAVFQWRATDHYDVTDSYRDIGGEGEDDRAYDFFHINSIEKDASGNYLISARYTRSLTYIDGRNGDVIWIMGGKRNMFKDLSEGRATNFAYQHDARWSDDGRTITMFDNAVDNEHQTMGETRGLRLRVDQQSMTVALETEYINPHKVRGISQGSMQTLKSGNVLLGYGFTPTFTEFASDGTPLCDVHFGPESRFGTGDVQSYRVYKFAWQGWPGTKPDTAVAQDEQDRWQLYVSWNGATEVAKWELQGAPRADSPEADWARLAMADKKSFETSFPLRGAYPRSLRVVARGFKGDRLGASAAVEVEFVTPGEKKGGEAKGEGEAVVVNYEPLRFTSDVSPTRVLLLFVGVFVLSVFWRALRASCRRSARKLRVLPS</sequence>
<reference evidence="3" key="1">
    <citation type="submission" date="2022-07" db="EMBL/GenBank/DDBJ databases">
        <title>Fungi with potential for degradation of polypropylene.</title>
        <authorList>
            <person name="Gostincar C."/>
        </authorList>
    </citation>
    <scope>NUCLEOTIDE SEQUENCE</scope>
    <source>
        <strain evidence="3">EXF-13308</strain>
    </source>
</reference>
<keyword evidence="1" id="KW-0472">Membrane</keyword>
<comment type="caution">
    <text evidence="3">The sequence shown here is derived from an EMBL/GenBank/DDBJ whole genome shotgun (WGS) entry which is preliminary data.</text>
</comment>
<gene>
    <name evidence="3" type="ORF">NKR23_g3677</name>
</gene>
<dbReference type="PANTHER" id="PTHR35340">
    <property type="entry name" value="PQQ ENZYME REPEAT PROTEIN-RELATED"/>
    <property type="match status" value="1"/>
</dbReference>
<name>A0AA38RIA4_9PEZI</name>
<dbReference type="Pfam" id="PF14269">
    <property type="entry name" value="Arylsulfotran_2"/>
    <property type="match status" value="1"/>
</dbReference>
<organism evidence="3 4">
    <name type="scientific">Pleurostoma richardsiae</name>
    <dbReference type="NCBI Taxonomy" id="41990"/>
    <lineage>
        <taxon>Eukaryota</taxon>
        <taxon>Fungi</taxon>
        <taxon>Dikarya</taxon>
        <taxon>Ascomycota</taxon>
        <taxon>Pezizomycotina</taxon>
        <taxon>Sordariomycetes</taxon>
        <taxon>Sordariomycetidae</taxon>
        <taxon>Calosphaeriales</taxon>
        <taxon>Pleurostomataceae</taxon>
        <taxon>Pleurostoma</taxon>
    </lineage>
</organism>
<keyword evidence="2" id="KW-0732">Signal</keyword>
<keyword evidence="1" id="KW-1133">Transmembrane helix</keyword>
<dbReference type="AlphaFoldDB" id="A0AA38RIA4"/>
<feature type="transmembrane region" description="Helical" evidence="1">
    <location>
        <begin position="547"/>
        <end position="564"/>
    </location>
</feature>
<feature type="signal peptide" evidence="2">
    <location>
        <begin position="1"/>
        <end position="22"/>
    </location>
</feature>
<dbReference type="InterPro" id="IPR011047">
    <property type="entry name" value="Quinoprotein_ADH-like_sf"/>
</dbReference>
<evidence type="ECO:0000256" key="2">
    <source>
        <dbReference type="SAM" id="SignalP"/>
    </source>
</evidence>
<proteinExistence type="predicted"/>
<keyword evidence="4" id="KW-1185">Reference proteome</keyword>
<dbReference type="EMBL" id="JANBVO010000008">
    <property type="protein sequence ID" value="KAJ9150251.1"/>
    <property type="molecule type" value="Genomic_DNA"/>
</dbReference>
<evidence type="ECO:0000256" key="1">
    <source>
        <dbReference type="SAM" id="Phobius"/>
    </source>
</evidence>